<organism evidence="2 3">
    <name type="scientific">Alternaria panax</name>
    <dbReference type="NCBI Taxonomy" id="48097"/>
    <lineage>
        <taxon>Eukaryota</taxon>
        <taxon>Fungi</taxon>
        <taxon>Dikarya</taxon>
        <taxon>Ascomycota</taxon>
        <taxon>Pezizomycotina</taxon>
        <taxon>Dothideomycetes</taxon>
        <taxon>Pleosporomycetidae</taxon>
        <taxon>Pleosporales</taxon>
        <taxon>Pleosporineae</taxon>
        <taxon>Pleosporaceae</taxon>
        <taxon>Alternaria</taxon>
        <taxon>Alternaria sect. Panax</taxon>
    </lineage>
</organism>
<feature type="signal peptide" evidence="1">
    <location>
        <begin position="1"/>
        <end position="19"/>
    </location>
</feature>
<proteinExistence type="predicted"/>
<gene>
    <name evidence="2" type="ORF">G6011_02932</name>
</gene>
<comment type="caution">
    <text evidence="2">The sequence shown here is derived from an EMBL/GenBank/DDBJ whole genome shotgun (WGS) entry which is preliminary data.</text>
</comment>
<reference evidence="2" key="1">
    <citation type="submission" date="2021-07" db="EMBL/GenBank/DDBJ databases">
        <title>Genome Resource of American Ginseng Black Spot Pathogen Alternaria panax.</title>
        <authorList>
            <person name="Qiu C."/>
            <person name="Wang W."/>
            <person name="Liu Z."/>
        </authorList>
    </citation>
    <scope>NUCLEOTIDE SEQUENCE</scope>
    <source>
        <strain evidence="2">BNCC115425</strain>
    </source>
</reference>
<protein>
    <submittedName>
        <fullName evidence="2">Uncharacterized protein</fullName>
    </submittedName>
</protein>
<keyword evidence="3" id="KW-1185">Reference proteome</keyword>
<accession>A0AAD4FBW5</accession>
<keyword evidence="1" id="KW-0732">Signal</keyword>
<name>A0AAD4FBW5_9PLEO</name>
<evidence type="ECO:0000313" key="2">
    <source>
        <dbReference type="EMBL" id="KAG9186376.1"/>
    </source>
</evidence>
<sequence length="153" mass="16139">MRTFSILAATAAITLPVMADFYIYSVQESITVDGSVLNGYSFFAGPPSCADVGSDWYPSASDLSGKNASGVRCKGCSLAIEGGDSVAVTELEFKTKWGHYTYYEDRDGALVDIDDVVVGNCHTDASDTFDCFYGTGSSIGGSQLFCSTSLAIP</sequence>
<dbReference type="EMBL" id="JAANER010000009">
    <property type="protein sequence ID" value="KAG9186376.1"/>
    <property type="molecule type" value="Genomic_DNA"/>
</dbReference>
<feature type="chain" id="PRO_5041955467" evidence="1">
    <location>
        <begin position="20"/>
        <end position="153"/>
    </location>
</feature>
<evidence type="ECO:0000256" key="1">
    <source>
        <dbReference type="SAM" id="SignalP"/>
    </source>
</evidence>
<dbReference type="AlphaFoldDB" id="A0AAD4FBW5"/>
<evidence type="ECO:0000313" key="3">
    <source>
        <dbReference type="Proteomes" id="UP001199106"/>
    </source>
</evidence>
<dbReference type="Proteomes" id="UP001199106">
    <property type="component" value="Unassembled WGS sequence"/>
</dbReference>